<evidence type="ECO:0000256" key="4">
    <source>
        <dbReference type="ARBA" id="ARBA00023306"/>
    </source>
</evidence>
<keyword evidence="4" id="KW-0131">Cell cycle</keyword>
<dbReference type="SUPFAM" id="SSF47954">
    <property type="entry name" value="Cyclin-like"/>
    <property type="match status" value="1"/>
</dbReference>
<evidence type="ECO:0000256" key="1">
    <source>
        <dbReference type="ARBA" id="ARBA00009065"/>
    </source>
</evidence>
<evidence type="ECO:0000256" key="6">
    <source>
        <dbReference type="SAM" id="MobiDB-lite"/>
    </source>
</evidence>
<dbReference type="SMART" id="SM00385">
    <property type="entry name" value="CYCLIN"/>
    <property type="match status" value="1"/>
</dbReference>
<dbReference type="AlphaFoldDB" id="A0A5D2ZM33"/>
<accession>A0A5D2ZM33</accession>
<organism evidence="8 9">
    <name type="scientific">Gossypium mustelinum</name>
    <name type="common">Cotton</name>
    <name type="synonym">Gossypium caicoense</name>
    <dbReference type="NCBI Taxonomy" id="34275"/>
    <lineage>
        <taxon>Eukaryota</taxon>
        <taxon>Viridiplantae</taxon>
        <taxon>Streptophyta</taxon>
        <taxon>Embryophyta</taxon>
        <taxon>Tracheophyta</taxon>
        <taxon>Spermatophyta</taxon>
        <taxon>Magnoliopsida</taxon>
        <taxon>eudicotyledons</taxon>
        <taxon>Gunneridae</taxon>
        <taxon>Pentapetalae</taxon>
        <taxon>rosids</taxon>
        <taxon>malvids</taxon>
        <taxon>Malvales</taxon>
        <taxon>Malvaceae</taxon>
        <taxon>Malvoideae</taxon>
        <taxon>Gossypium</taxon>
    </lineage>
</organism>
<proteinExistence type="inferred from homology"/>
<dbReference type="InterPro" id="IPR036915">
    <property type="entry name" value="Cyclin-like_sf"/>
</dbReference>
<evidence type="ECO:0000259" key="7">
    <source>
        <dbReference type="SMART" id="SM00385"/>
    </source>
</evidence>
<dbReference type="Gene3D" id="1.10.472.10">
    <property type="entry name" value="Cyclin-like"/>
    <property type="match status" value="2"/>
</dbReference>
<feature type="region of interest" description="Disordered" evidence="6">
    <location>
        <begin position="363"/>
        <end position="385"/>
    </location>
</feature>
<dbReference type="InterPro" id="IPR013763">
    <property type="entry name" value="Cyclin-like_dom"/>
</dbReference>
<evidence type="ECO:0000256" key="5">
    <source>
        <dbReference type="RuleBase" id="RU000383"/>
    </source>
</evidence>
<dbReference type="Proteomes" id="UP000323597">
    <property type="component" value="Chromosome A04"/>
</dbReference>
<keyword evidence="9" id="KW-1185">Reference proteome</keyword>
<dbReference type="InterPro" id="IPR004367">
    <property type="entry name" value="Cyclin_C-dom"/>
</dbReference>
<dbReference type="EMBL" id="CM017639">
    <property type="protein sequence ID" value="TYJ40015.1"/>
    <property type="molecule type" value="Genomic_DNA"/>
</dbReference>
<dbReference type="PANTHER" id="PTHR10177">
    <property type="entry name" value="CYCLINS"/>
    <property type="match status" value="1"/>
</dbReference>
<protein>
    <recommendedName>
        <fullName evidence="7">Cyclin-like domain-containing protein</fullName>
    </recommendedName>
</protein>
<dbReference type="InterPro" id="IPR006671">
    <property type="entry name" value="Cyclin_N"/>
</dbReference>
<sequence length="385" mass="44255">MSSFSKSESRIAMENLLCDEVWLSSPGTPDLSHESEHYIWKGYGYADLFYTTKEDSEQALVICLKKELSYMPEAGYLDYLQSKNLVFARFRAVQWLIKTCTWLNLSIGTVFNAVNYLDRFLSMSQCHGWKHWMMELLSVACLSIAAKFNETSLPSLDELQMEDLEHCFQPSTIQQMELMVLQALKWRLGSTTSYSYIELITSNYICDINYNLHKELINQVNRTLVKAILDFELVPYPPSVVAVSALWCSLEELVPSSYNAHLTKILKLINQDHEDDIMECRRIMKAWLVHPFYNMKVSEQCSHYYPPSPVTVLLTDRIDMINDCQVDLSVFKMPLAGSNVFKLDRESSGNRKRKKVLRMDCNATEGHDADQQLQQTSIQAGPEAA</sequence>
<reference evidence="8 9" key="1">
    <citation type="submission" date="2019-07" db="EMBL/GenBank/DDBJ databases">
        <title>WGS assembly of Gossypium mustelinum.</title>
        <authorList>
            <person name="Chen Z.J."/>
            <person name="Sreedasyam A."/>
            <person name="Ando A."/>
            <person name="Song Q."/>
            <person name="De L."/>
            <person name="Hulse-Kemp A."/>
            <person name="Ding M."/>
            <person name="Ye W."/>
            <person name="Kirkbride R."/>
            <person name="Jenkins J."/>
            <person name="Plott C."/>
            <person name="Lovell J."/>
            <person name="Lin Y.-M."/>
            <person name="Vaughn R."/>
            <person name="Liu B."/>
            <person name="Li W."/>
            <person name="Simpson S."/>
            <person name="Scheffler B."/>
            <person name="Saski C."/>
            <person name="Grover C."/>
            <person name="Hu G."/>
            <person name="Conover J."/>
            <person name="Carlson J."/>
            <person name="Shu S."/>
            <person name="Boston L."/>
            <person name="Williams M."/>
            <person name="Peterson D."/>
            <person name="Mcgee K."/>
            <person name="Jones D."/>
            <person name="Wendel J."/>
            <person name="Stelly D."/>
            <person name="Grimwood J."/>
            <person name="Schmutz J."/>
        </authorList>
    </citation>
    <scope>NUCLEOTIDE SEQUENCE [LARGE SCALE GENOMIC DNA]</scope>
    <source>
        <strain evidence="8">1408120.09</strain>
    </source>
</reference>
<keyword evidence="3 5" id="KW-0195">Cyclin</keyword>
<feature type="domain" description="Cyclin-like" evidence="7">
    <location>
        <begin position="94"/>
        <end position="182"/>
    </location>
</feature>
<dbReference type="InterPro" id="IPR039361">
    <property type="entry name" value="Cyclin"/>
</dbReference>
<evidence type="ECO:0000313" key="9">
    <source>
        <dbReference type="Proteomes" id="UP000323597"/>
    </source>
</evidence>
<dbReference type="CDD" id="cd20544">
    <property type="entry name" value="CYCLIN_AtCycD-like_rpt2"/>
    <property type="match status" value="1"/>
</dbReference>
<keyword evidence="2" id="KW-0132">Cell division</keyword>
<gene>
    <name evidence="8" type="ORF">E1A91_A04G110200v1</name>
</gene>
<dbReference type="PROSITE" id="PS00292">
    <property type="entry name" value="CYCLINS"/>
    <property type="match status" value="1"/>
</dbReference>
<evidence type="ECO:0000256" key="2">
    <source>
        <dbReference type="ARBA" id="ARBA00022618"/>
    </source>
</evidence>
<dbReference type="Pfam" id="PF02984">
    <property type="entry name" value="Cyclin_C"/>
    <property type="match status" value="1"/>
</dbReference>
<evidence type="ECO:0000313" key="8">
    <source>
        <dbReference type="EMBL" id="TYJ40015.1"/>
    </source>
</evidence>
<dbReference type="Pfam" id="PF00134">
    <property type="entry name" value="Cyclin_N"/>
    <property type="match status" value="1"/>
</dbReference>
<comment type="similarity">
    <text evidence="1">Belongs to the cyclin family. Cyclin D subfamily.</text>
</comment>
<evidence type="ECO:0000256" key="3">
    <source>
        <dbReference type="ARBA" id="ARBA00023127"/>
    </source>
</evidence>
<dbReference type="GO" id="GO:0051301">
    <property type="term" value="P:cell division"/>
    <property type="evidence" value="ECO:0007669"/>
    <property type="project" value="UniProtKB-KW"/>
</dbReference>
<dbReference type="FunFam" id="1.10.472.10:FF:000060">
    <property type="entry name" value="D6-type cyclin"/>
    <property type="match status" value="1"/>
</dbReference>
<dbReference type="InterPro" id="IPR048258">
    <property type="entry name" value="Cyclins_cyclin-box"/>
</dbReference>
<name>A0A5D2ZM33_GOSMU</name>